<evidence type="ECO:0000256" key="3">
    <source>
        <dbReference type="ARBA" id="ARBA00022448"/>
    </source>
</evidence>
<dbReference type="InterPro" id="IPR008333">
    <property type="entry name" value="Cbr1-like_FAD-bd_dom"/>
</dbReference>
<dbReference type="Gene3D" id="1.10.490.10">
    <property type="entry name" value="Globins"/>
    <property type="match status" value="1"/>
</dbReference>
<feature type="active site" description="Charge relay system" evidence="17">
    <location>
        <position position="140"/>
    </location>
</feature>
<evidence type="ECO:0000256" key="4">
    <source>
        <dbReference type="ARBA" id="ARBA00022575"/>
    </source>
</evidence>
<dbReference type="InterPro" id="IPR017938">
    <property type="entry name" value="Riboflavin_synthase-like_b-brl"/>
</dbReference>
<keyword evidence="4 17" id="KW-0216">Detoxification</keyword>
<feature type="site" description="Influences the redox potential of the prosthetic heme and FAD groups" evidence="17">
    <location>
        <position position="87"/>
    </location>
</feature>
<reference evidence="21" key="1">
    <citation type="submission" date="2016-08" db="EMBL/GenBank/DDBJ databases">
        <authorList>
            <person name="Varghese N."/>
            <person name="Submissions Spin"/>
        </authorList>
    </citation>
    <scope>NUCLEOTIDE SEQUENCE [LARGE SCALE GENOMIC DNA]</scope>
    <source>
        <strain evidence="21">HAMBI 2971</strain>
    </source>
</reference>
<keyword evidence="3 17" id="KW-0813">Transport</keyword>
<evidence type="ECO:0000313" key="20">
    <source>
        <dbReference type="EMBL" id="SCB26143.1"/>
    </source>
</evidence>
<dbReference type="CDD" id="cd06184">
    <property type="entry name" value="flavohem_like_fad_nad_binding"/>
    <property type="match status" value="1"/>
</dbReference>
<keyword evidence="9 17" id="KW-0274">FAD</keyword>
<dbReference type="PROSITE" id="PS01033">
    <property type="entry name" value="GLOBIN"/>
    <property type="match status" value="1"/>
</dbReference>
<dbReference type="GO" id="GO:0008941">
    <property type="term" value="F:nitric oxide dioxygenase NAD(P)H activity"/>
    <property type="evidence" value="ECO:0007669"/>
    <property type="project" value="UniProtKB-UniRule"/>
</dbReference>
<comment type="domain">
    <text evidence="17">Consists of two distinct domains; an N-terminal heme-containing oxygen-binding domain and a C-terminal reductase domain with binding sites for FAD and NAD(P)H.</text>
</comment>
<dbReference type="FunFam" id="1.10.490.10:FF:000003">
    <property type="entry name" value="Flavohemoprotein"/>
    <property type="match status" value="1"/>
</dbReference>
<keyword evidence="7 17" id="KW-0285">Flavoprotein</keyword>
<keyword evidence="11 17" id="KW-0560">Oxidoreductase</keyword>
<evidence type="ECO:0000256" key="16">
    <source>
        <dbReference type="ARBA" id="ARBA00049433"/>
    </source>
</evidence>
<dbReference type="InterPro" id="IPR009050">
    <property type="entry name" value="Globin-like_sf"/>
</dbReference>
<dbReference type="SUPFAM" id="SSF63380">
    <property type="entry name" value="Riboflavin synthase domain-like"/>
    <property type="match status" value="1"/>
</dbReference>
<evidence type="ECO:0000256" key="2">
    <source>
        <dbReference type="ARBA" id="ARBA00008414"/>
    </source>
</evidence>
<dbReference type="Pfam" id="PF00042">
    <property type="entry name" value="Globin"/>
    <property type="match status" value="1"/>
</dbReference>
<comment type="function">
    <text evidence="14 17">Is involved in NO detoxification in an aerobic process, termed nitric oxide dioxygenase (NOD) reaction that utilizes O(2) and NAD(P)H to convert NO to nitrate, which protects the bacterium from various noxious nitrogen compounds. Therefore, plays a central role in the inducible response to nitrosative stress.</text>
</comment>
<dbReference type="PANTHER" id="PTHR43396">
    <property type="entry name" value="FLAVOHEMOPROTEIN"/>
    <property type="match status" value="1"/>
</dbReference>
<evidence type="ECO:0000259" key="19">
    <source>
        <dbReference type="PROSITE" id="PS51384"/>
    </source>
</evidence>
<dbReference type="InterPro" id="IPR001433">
    <property type="entry name" value="OxRdtase_FAD/NAD-bd"/>
</dbReference>
<dbReference type="SUPFAM" id="SSF46458">
    <property type="entry name" value="Globin-like"/>
    <property type="match status" value="1"/>
</dbReference>
<accession>A0A1C3VEC2</accession>
<dbReference type="FunFam" id="3.40.50.80:FF:000010">
    <property type="entry name" value="Flavohemoprotein"/>
    <property type="match status" value="1"/>
</dbReference>
<organism evidence="20 21">
    <name type="scientific">Rhizobium miluonense</name>
    <dbReference type="NCBI Taxonomy" id="411945"/>
    <lineage>
        <taxon>Bacteria</taxon>
        <taxon>Pseudomonadati</taxon>
        <taxon>Pseudomonadota</taxon>
        <taxon>Alphaproteobacteria</taxon>
        <taxon>Hyphomicrobiales</taxon>
        <taxon>Rhizobiaceae</taxon>
        <taxon>Rhizobium/Agrobacterium group</taxon>
        <taxon>Rhizobium</taxon>
    </lineage>
</organism>
<keyword evidence="5 17" id="KW-0349">Heme</keyword>
<dbReference type="RefSeq" id="WP_092847523.1">
    <property type="nucleotide sequence ID" value="NZ_FMAH01000012.1"/>
</dbReference>
<dbReference type="OrthoDB" id="9786134at2"/>
<dbReference type="STRING" id="411945.GA0061102_101219"/>
<dbReference type="GO" id="GO:0005344">
    <property type="term" value="F:oxygen carrier activity"/>
    <property type="evidence" value="ECO:0007669"/>
    <property type="project" value="UniProtKB-UniRule"/>
</dbReference>
<comment type="catalytic activity">
    <reaction evidence="15 17">
        <text>2 nitric oxide + NADH + 2 O2 = 2 nitrate + NAD(+) + H(+)</text>
        <dbReference type="Rhea" id="RHEA:19469"/>
        <dbReference type="ChEBI" id="CHEBI:15378"/>
        <dbReference type="ChEBI" id="CHEBI:15379"/>
        <dbReference type="ChEBI" id="CHEBI:16480"/>
        <dbReference type="ChEBI" id="CHEBI:17632"/>
        <dbReference type="ChEBI" id="CHEBI:57540"/>
        <dbReference type="ChEBI" id="CHEBI:57945"/>
        <dbReference type="EC" id="1.14.12.17"/>
    </reaction>
</comment>
<dbReference type="PRINTS" id="PR00410">
    <property type="entry name" value="PHEHYDRXLASE"/>
</dbReference>
<dbReference type="GO" id="GO:0046210">
    <property type="term" value="P:nitric oxide catabolic process"/>
    <property type="evidence" value="ECO:0007669"/>
    <property type="project" value="TreeGrafter"/>
</dbReference>
<feature type="domain" description="Globin" evidence="18">
    <location>
        <begin position="4"/>
        <end position="141"/>
    </location>
</feature>
<keyword evidence="8 17" id="KW-0479">Metal-binding</keyword>
<evidence type="ECO:0000256" key="17">
    <source>
        <dbReference type="HAMAP-Rule" id="MF_01252"/>
    </source>
</evidence>
<evidence type="ECO:0000256" key="1">
    <source>
        <dbReference type="ARBA" id="ARBA00006401"/>
    </source>
</evidence>
<keyword evidence="10 17" id="KW-0521">NADP</keyword>
<name>A0A1C3VEC2_9HYPH</name>
<dbReference type="InterPro" id="IPR000971">
    <property type="entry name" value="Globin"/>
</dbReference>
<evidence type="ECO:0000256" key="12">
    <source>
        <dbReference type="ARBA" id="ARBA00023004"/>
    </source>
</evidence>
<dbReference type="PANTHER" id="PTHR43396:SF3">
    <property type="entry name" value="FLAVOHEMOPROTEIN"/>
    <property type="match status" value="1"/>
</dbReference>
<dbReference type="GO" id="GO:0071949">
    <property type="term" value="F:FAD binding"/>
    <property type="evidence" value="ECO:0007669"/>
    <property type="project" value="InterPro"/>
</dbReference>
<dbReference type="InterPro" id="IPR023950">
    <property type="entry name" value="Hmp"/>
</dbReference>
<protein>
    <recommendedName>
        <fullName evidence="17">Flavohemoprotein</fullName>
    </recommendedName>
    <alternativeName>
        <fullName evidence="17">Flavohemoglobin</fullName>
    </alternativeName>
    <alternativeName>
        <fullName evidence="17">Hemoglobin-like protein</fullName>
    </alternativeName>
    <alternativeName>
        <fullName evidence="17">Nitric oxide dioxygenase</fullName>
        <shortName evidence="17">NO oxygenase</shortName>
        <shortName evidence="17">NOD</shortName>
        <ecNumber evidence="17">1.14.12.17</ecNumber>
    </alternativeName>
</protein>
<evidence type="ECO:0000259" key="18">
    <source>
        <dbReference type="PROSITE" id="PS01033"/>
    </source>
</evidence>
<dbReference type="GO" id="GO:0009636">
    <property type="term" value="P:response to toxic substance"/>
    <property type="evidence" value="ECO:0007669"/>
    <property type="project" value="UniProtKB-KW"/>
</dbReference>
<evidence type="ECO:0000256" key="14">
    <source>
        <dbReference type="ARBA" id="ARBA00025094"/>
    </source>
</evidence>
<dbReference type="EC" id="1.14.12.17" evidence="17"/>
<dbReference type="GO" id="GO:0019825">
    <property type="term" value="F:oxygen binding"/>
    <property type="evidence" value="ECO:0007669"/>
    <property type="project" value="InterPro"/>
</dbReference>
<gene>
    <name evidence="17" type="primary">hmp</name>
    <name evidence="20" type="ORF">GA0061102_101219</name>
</gene>
<dbReference type="Proteomes" id="UP000199435">
    <property type="component" value="Unassembled WGS sequence"/>
</dbReference>
<dbReference type="Pfam" id="PF00175">
    <property type="entry name" value="NAD_binding_1"/>
    <property type="match status" value="1"/>
</dbReference>
<proteinExistence type="inferred from homology"/>
<evidence type="ECO:0000256" key="10">
    <source>
        <dbReference type="ARBA" id="ARBA00022857"/>
    </source>
</evidence>
<dbReference type="Pfam" id="PF00970">
    <property type="entry name" value="FAD_binding_6"/>
    <property type="match status" value="1"/>
</dbReference>
<feature type="binding site" evidence="17">
    <location>
        <begin position="393"/>
        <end position="396"/>
    </location>
    <ligand>
        <name>FAD</name>
        <dbReference type="ChEBI" id="CHEBI:57692"/>
    </ligand>
</feature>
<dbReference type="InterPro" id="IPR017927">
    <property type="entry name" value="FAD-bd_FR_type"/>
</dbReference>
<dbReference type="FunFam" id="2.40.30.10:FF:000034">
    <property type="entry name" value="Flavohemoprotein"/>
    <property type="match status" value="1"/>
</dbReference>
<feature type="active site" description="Charge relay system" evidence="17">
    <location>
        <position position="98"/>
    </location>
</feature>
<comment type="catalytic activity">
    <reaction evidence="16 17">
        <text>2 nitric oxide + NADPH + 2 O2 = 2 nitrate + NADP(+) + H(+)</text>
        <dbReference type="Rhea" id="RHEA:19465"/>
        <dbReference type="ChEBI" id="CHEBI:15378"/>
        <dbReference type="ChEBI" id="CHEBI:15379"/>
        <dbReference type="ChEBI" id="CHEBI:16480"/>
        <dbReference type="ChEBI" id="CHEBI:17632"/>
        <dbReference type="ChEBI" id="CHEBI:57783"/>
        <dbReference type="ChEBI" id="CHEBI:58349"/>
        <dbReference type="EC" id="1.14.12.17"/>
    </reaction>
</comment>
<evidence type="ECO:0000256" key="6">
    <source>
        <dbReference type="ARBA" id="ARBA00022621"/>
    </source>
</evidence>
<dbReference type="NCBIfam" id="NF009805">
    <property type="entry name" value="PRK13289.1"/>
    <property type="match status" value="1"/>
</dbReference>
<dbReference type="AlphaFoldDB" id="A0A1C3VEC2"/>
<dbReference type="CDD" id="cd14781">
    <property type="entry name" value="FHb-globin_1"/>
    <property type="match status" value="1"/>
</dbReference>
<feature type="binding site" evidence="17">
    <location>
        <begin position="208"/>
        <end position="211"/>
    </location>
    <ligand>
        <name>FAD</name>
        <dbReference type="ChEBI" id="CHEBI:57692"/>
    </ligand>
</feature>
<keyword evidence="20" id="KW-0223">Dioxygenase</keyword>
<dbReference type="Gene3D" id="2.40.30.10">
    <property type="entry name" value="Translation factors"/>
    <property type="match status" value="1"/>
</dbReference>
<evidence type="ECO:0000256" key="5">
    <source>
        <dbReference type="ARBA" id="ARBA00022617"/>
    </source>
</evidence>
<comment type="cofactor">
    <cofactor evidence="17">
        <name>FAD</name>
        <dbReference type="ChEBI" id="CHEBI:57692"/>
    </cofactor>
    <text evidence="17">Binds 1 FAD per subunit.</text>
</comment>
<comment type="similarity">
    <text evidence="2 17">Belongs to the globin family. Two-domain flavohemoproteins subfamily.</text>
</comment>
<dbReference type="EMBL" id="FMAH01000012">
    <property type="protein sequence ID" value="SCB26143.1"/>
    <property type="molecule type" value="Genomic_DNA"/>
</dbReference>
<dbReference type="PROSITE" id="PS51384">
    <property type="entry name" value="FAD_FR"/>
    <property type="match status" value="1"/>
</dbReference>
<feature type="site" description="Influences the redox potential of the prosthetic heme and FAD groups" evidence="17">
    <location>
        <position position="392"/>
    </location>
</feature>
<evidence type="ECO:0000256" key="7">
    <source>
        <dbReference type="ARBA" id="ARBA00022630"/>
    </source>
</evidence>
<feature type="domain" description="FAD-binding FR-type" evidence="19">
    <location>
        <begin position="155"/>
        <end position="259"/>
    </location>
</feature>
<dbReference type="InterPro" id="IPR012292">
    <property type="entry name" value="Globin/Proto"/>
</dbReference>
<feature type="binding site" description="proximal binding residue" evidence="17">
    <location>
        <position position="88"/>
    </location>
    <ligand>
        <name>heme b</name>
        <dbReference type="ChEBI" id="CHEBI:60344"/>
    </ligand>
    <ligandPart>
        <name>Fe</name>
        <dbReference type="ChEBI" id="CHEBI:18248"/>
    </ligandPart>
</feature>
<dbReference type="HAMAP" id="MF_01252">
    <property type="entry name" value="Hmp"/>
    <property type="match status" value="1"/>
</dbReference>
<dbReference type="GO" id="GO:0020037">
    <property type="term" value="F:heme binding"/>
    <property type="evidence" value="ECO:0007669"/>
    <property type="project" value="InterPro"/>
</dbReference>
<dbReference type="GO" id="GO:0071500">
    <property type="term" value="P:cellular response to nitrosative stress"/>
    <property type="evidence" value="ECO:0007669"/>
    <property type="project" value="TreeGrafter"/>
</dbReference>
<feature type="region of interest" description="Reductase" evidence="17">
    <location>
        <begin position="152"/>
        <end position="402"/>
    </location>
</feature>
<dbReference type="Gene3D" id="3.40.50.80">
    <property type="entry name" value="Nucleotide-binding domain of ferredoxin-NADP reductase (FNR) module"/>
    <property type="match status" value="1"/>
</dbReference>
<keyword evidence="13 17" id="KW-0520">NAD</keyword>
<feature type="binding site" evidence="17">
    <location>
        <position position="193"/>
    </location>
    <ligand>
        <name>FAD</name>
        <dbReference type="ChEBI" id="CHEBI:57692"/>
    </ligand>
</feature>
<evidence type="ECO:0000256" key="15">
    <source>
        <dbReference type="ARBA" id="ARBA00048649"/>
    </source>
</evidence>
<sequence>MARELSAATKAIVRATVPALAAHGTEITAAMYLLLFKDEEVRNLFNQSHQGEGGGQTKALAQAILAYAQNIDNLAVLGPAVERIAQKHVGLQIQEHHYPHVANALLAAIKQVLGDAATDEVLAAWGEAYWFLADILIGREKQVYDELSSAEGGWSGWRRFRIADKRRESDVITSFVLKPEDGRSVVRHLPGQYLTFRIVVPGKGEYRRNYSISSAPNGETYRISVKREPSGLISNYLHDKLVVGDVLEVAPPAGEFLLKENTSRPVVLLSGGVGLTPMVSMLEAMAAKENNANVYYVHAAEDGKVHAMGEHVRKLIFGRDGMRSTVFYRAPHSDDRKGVHYDQEGFVTLEWLAENTPLKEADIYLCGPKPFLATFVNGLDRAGIPKDRIHYEFFGPADDLAA</sequence>
<comment type="similarity">
    <text evidence="1 17">In the C-terminal section; belongs to the flavoprotein pyridine nucleotide cytochrome reductase family.</text>
</comment>
<feature type="site" description="Involved in heme-bound ligand stabilization and O-O bond activation" evidence="17">
    <location>
        <position position="32"/>
    </location>
</feature>
<evidence type="ECO:0000256" key="13">
    <source>
        <dbReference type="ARBA" id="ARBA00023027"/>
    </source>
</evidence>
<dbReference type="InterPro" id="IPR039261">
    <property type="entry name" value="FNR_nucleotide-bd"/>
</dbReference>
<keyword evidence="21" id="KW-1185">Reference proteome</keyword>
<dbReference type="GO" id="GO:0046872">
    <property type="term" value="F:metal ion binding"/>
    <property type="evidence" value="ECO:0007669"/>
    <property type="project" value="UniProtKB-KW"/>
</dbReference>
<dbReference type="SUPFAM" id="SSF52343">
    <property type="entry name" value="Ferredoxin reductase-like, C-terminal NADP-linked domain"/>
    <property type="match status" value="1"/>
</dbReference>
<evidence type="ECO:0000256" key="11">
    <source>
        <dbReference type="ARBA" id="ARBA00023002"/>
    </source>
</evidence>
<feature type="binding site" evidence="17">
    <location>
        <begin position="272"/>
        <end position="277"/>
    </location>
    <ligand>
        <name>NADP(+)</name>
        <dbReference type="ChEBI" id="CHEBI:58349"/>
    </ligand>
</feature>
<evidence type="ECO:0000256" key="8">
    <source>
        <dbReference type="ARBA" id="ARBA00022723"/>
    </source>
</evidence>
<evidence type="ECO:0000256" key="9">
    <source>
        <dbReference type="ARBA" id="ARBA00022827"/>
    </source>
</evidence>
<keyword evidence="12 17" id="KW-0408">Iron</keyword>
<evidence type="ECO:0000313" key="21">
    <source>
        <dbReference type="Proteomes" id="UP000199435"/>
    </source>
</evidence>
<comment type="cofactor">
    <cofactor evidence="17">
        <name>heme b</name>
        <dbReference type="ChEBI" id="CHEBI:60344"/>
    </cofactor>
    <text evidence="17">Binds 1 heme b (iron(II)-protoporphyrin IX) group per subunit.</text>
</comment>
<keyword evidence="6 17" id="KW-0561">Oxygen transport</keyword>